<name>A0A7Z7LFR4_9BACT</name>
<keyword evidence="2" id="KW-0288">FMN</keyword>
<dbReference type="AlphaFoldDB" id="A0A7Z7LFR4"/>
<evidence type="ECO:0000256" key="2">
    <source>
        <dbReference type="ARBA" id="ARBA00022643"/>
    </source>
</evidence>
<evidence type="ECO:0000313" key="5">
    <source>
        <dbReference type="Proteomes" id="UP000250796"/>
    </source>
</evidence>
<dbReference type="Proteomes" id="UP000250796">
    <property type="component" value="Chromosome MESINF"/>
</dbReference>
<dbReference type="Gene3D" id="3.40.50.360">
    <property type="match status" value="1"/>
</dbReference>
<dbReference type="PANTHER" id="PTHR43278:SF2">
    <property type="entry name" value="IRON-SULFUR FLAVOPROTEIN"/>
    <property type="match status" value="1"/>
</dbReference>
<dbReference type="PANTHER" id="PTHR43278">
    <property type="entry name" value="NAD(P)H-DEPENDENT FMN-CONTAINING OXIDOREDUCTASE YWQN-RELATED"/>
    <property type="match status" value="1"/>
</dbReference>
<dbReference type="InterPro" id="IPR005025">
    <property type="entry name" value="FMN_Rdtase-like_dom"/>
</dbReference>
<dbReference type="EMBL" id="LS974202">
    <property type="protein sequence ID" value="SSC12535.1"/>
    <property type="molecule type" value="Genomic_DNA"/>
</dbReference>
<dbReference type="GO" id="GO:0016491">
    <property type="term" value="F:oxidoreductase activity"/>
    <property type="evidence" value="ECO:0007669"/>
    <property type="project" value="InterPro"/>
</dbReference>
<gene>
    <name evidence="4" type="ORF">MESINF_1091</name>
</gene>
<keyword evidence="1" id="KW-0285">Flavoprotein</keyword>
<dbReference type="InterPro" id="IPR051796">
    <property type="entry name" value="ISF_SsuE-like"/>
</dbReference>
<evidence type="ECO:0000256" key="1">
    <source>
        <dbReference type="ARBA" id="ARBA00022630"/>
    </source>
</evidence>
<dbReference type="Pfam" id="PF03358">
    <property type="entry name" value="FMN_red"/>
    <property type="match status" value="1"/>
</dbReference>
<accession>A0A7Z7LFR4</accession>
<organism evidence="4 5">
    <name type="scientific">Mesotoga infera</name>
    <dbReference type="NCBI Taxonomy" id="1236046"/>
    <lineage>
        <taxon>Bacteria</taxon>
        <taxon>Thermotogati</taxon>
        <taxon>Thermotogota</taxon>
        <taxon>Thermotogae</taxon>
        <taxon>Kosmotogales</taxon>
        <taxon>Kosmotogaceae</taxon>
        <taxon>Mesotoga</taxon>
    </lineage>
</organism>
<sequence>MMKAVVFNGSPRMERGFTSRLLSPLLKGIQSVGCDTELFYTSTISPRPCSCGTMHCWDKEPGICCINDSLQPIYQKIKESEILILAAPVYIPLPGEMQNLINRLCPMIDPVLAIVDGRTRAKMRAGWKTEKIVLISTGGWWEKENFDTLIRIVREIAENANIVFSGAIIRPHVHLMFDRGKPTDEGKEILLKVEEAGQELVRKGTIDDALLNFISRPLVSHQRFIETWNS</sequence>
<evidence type="ECO:0000259" key="3">
    <source>
        <dbReference type="Pfam" id="PF03358"/>
    </source>
</evidence>
<feature type="domain" description="NADPH-dependent FMN reductase-like" evidence="3">
    <location>
        <begin position="2"/>
        <end position="122"/>
    </location>
</feature>
<evidence type="ECO:0000313" key="4">
    <source>
        <dbReference type="EMBL" id="SSC12535.1"/>
    </source>
</evidence>
<proteinExistence type="predicted"/>
<keyword evidence="5" id="KW-1185">Reference proteome</keyword>
<dbReference type="InterPro" id="IPR029039">
    <property type="entry name" value="Flavoprotein-like_sf"/>
</dbReference>
<dbReference type="KEGG" id="minf:MESINF_1091"/>
<protein>
    <submittedName>
        <fullName evidence="4">Putative Iron-sulfur flavoprotein</fullName>
    </submittedName>
</protein>
<dbReference type="SUPFAM" id="SSF52218">
    <property type="entry name" value="Flavoproteins"/>
    <property type="match status" value="1"/>
</dbReference>
<reference evidence="4 5" key="1">
    <citation type="submission" date="2017-01" db="EMBL/GenBank/DDBJ databases">
        <authorList>
            <person name="Erauso G."/>
        </authorList>
    </citation>
    <scope>NUCLEOTIDE SEQUENCE [LARGE SCALE GENOMIC DNA]</scope>
    <source>
        <strain evidence="4">MESINF1</strain>
    </source>
</reference>